<evidence type="ECO:0000313" key="2">
    <source>
        <dbReference type="Proteomes" id="UP000812031"/>
    </source>
</evidence>
<reference evidence="1 2" key="1">
    <citation type="submission" date="2021-07" db="EMBL/GenBank/DDBJ databases">
        <title>Flavobacterium sp. nov. isolated from sediment on the Taihu Lake.</title>
        <authorList>
            <person name="Qu J.-H."/>
        </authorList>
    </citation>
    <scope>NUCLEOTIDE SEQUENCE [LARGE SCALE GENOMIC DNA]</scope>
    <source>
        <strain evidence="1 2">NAS39</strain>
    </source>
</reference>
<evidence type="ECO:0000313" key="1">
    <source>
        <dbReference type="EMBL" id="MBW4362840.1"/>
    </source>
</evidence>
<evidence type="ECO:0008006" key="3">
    <source>
        <dbReference type="Google" id="ProtNLM"/>
    </source>
</evidence>
<dbReference type="Proteomes" id="UP000812031">
    <property type="component" value="Unassembled WGS sequence"/>
</dbReference>
<feature type="non-terminal residue" evidence="1">
    <location>
        <position position="221"/>
    </location>
</feature>
<sequence length="221" mass="22630">AKASVTVTQPVTPLTLTEVSNVNANCNTGAKVTVLANGGSPSYTYAFVANNVTPLSTNYTSSASAVLPVTAPAPNNYDVWVKDSNGCTFKLDISVGLDVSPTIAMPSSQCYVGTPFTIDLSVGQTVSKTPATYTINGSNQSSSIYTVTAPGTYKLSIVDANGCPSNTVNYVVQPQLSLTANLAQDLTCTVNASVTLTAAGGIAPYVTYEVNNGTGYVASAT</sequence>
<accession>A0ABS6Y1N1</accession>
<dbReference type="EMBL" id="JAHWYN010000063">
    <property type="protein sequence ID" value="MBW4362840.1"/>
    <property type="molecule type" value="Genomic_DNA"/>
</dbReference>
<comment type="caution">
    <text evidence="1">The sequence shown here is derived from an EMBL/GenBank/DDBJ whole genome shotgun (WGS) entry which is preliminary data.</text>
</comment>
<protein>
    <recommendedName>
        <fullName evidence="3">SprB repeat-containing protein</fullName>
    </recommendedName>
</protein>
<proteinExistence type="predicted"/>
<feature type="non-terminal residue" evidence="1">
    <location>
        <position position="1"/>
    </location>
</feature>
<keyword evidence="2" id="KW-1185">Reference proteome</keyword>
<organism evidence="1 2">
    <name type="scientific">Flavobacterium taihuense</name>
    <dbReference type="NCBI Taxonomy" id="2857508"/>
    <lineage>
        <taxon>Bacteria</taxon>
        <taxon>Pseudomonadati</taxon>
        <taxon>Bacteroidota</taxon>
        <taxon>Flavobacteriia</taxon>
        <taxon>Flavobacteriales</taxon>
        <taxon>Flavobacteriaceae</taxon>
        <taxon>Flavobacterium</taxon>
    </lineage>
</organism>
<name>A0ABS6Y1N1_9FLAO</name>
<gene>
    <name evidence="1" type="ORF">KZH69_20370</name>
</gene>